<dbReference type="PRINTS" id="PR00081">
    <property type="entry name" value="GDHRDH"/>
</dbReference>
<name>A0A2T4B027_9HYPO</name>
<keyword evidence="3" id="KW-0560">Oxidoreductase</keyword>
<dbReference type="GO" id="GO:0016491">
    <property type="term" value="F:oxidoreductase activity"/>
    <property type="evidence" value="ECO:0007669"/>
    <property type="project" value="UniProtKB-KW"/>
</dbReference>
<dbReference type="FunFam" id="3.40.50.720:FF:000084">
    <property type="entry name" value="Short-chain dehydrogenase reductase"/>
    <property type="match status" value="1"/>
</dbReference>
<dbReference type="PANTHER" id="PTHR24321:SF8">
    <property type="entry name" value="ESTRADIOL 17-BETA-DEHYDROGENASE 8-RELATED"/>
    <property type="match status" value="1"/>
</dbReference>
<organism evidence="4 5">
    <name type="scientific">Trichoderma citrinoviride</name>
    <dbReference type="NCBI Taxonomy" id="58853"/>
    <lineage>
        <taxon>Eukaryota</taxon>
        <taxon>Fungi</taxon>
        <taxon>Dikarya</taxon>
        <taxon>Ascomycota</taxon>
        <taxon>Pezizomycotina</taxon>
        <taxon>Sordariomycetes</taxon>
        <taxon>Hypocreomycetidae</taxon>
        <taxon>Hypocreales</taxon>
        <taxon>Hypocreaceae</taxon>
        <taxon>Trichoderma</taxon>
    </lineage>
</organism>
<dbReference type="PANTHER" id="PTHR24321">
    <property type="entry name" value="DEHYDROGENASES, SHORT CHAIN"/>
    <property type="match status" value="1"/>
</dbReference>
<dbReference type="SUPFAM" id="SSF51735">
    <property type="entry name" value="NAD(P)-binding Rossmann-fold domains"/>
    <property type="match status" value="1"/>
</dbReference>
<evidence type="ECO:0000256" key="2">
    <source>
        <dbReference type="ARBA" id="ARBA00022857"/>
    </source>
</evidence>
<dbReference type="InterPro" id="IPR036291">
    <property type="entry name" value="NAD(P)-bd_dom_sf"/>
</dbReference>
<dbReference type="Gene3D" id="3.40.50.720">
    <property type="entry name" value="NAD(P)-binding Rossmann-like Domain"/>
    <property type="match status" value="1"/>
</dbReference>
<keyword evidence="5" id="KW-1185">Reference proteome</keyword>
<gene>
    <name evidence="4" type="ORF">BBK36DRAFT_1172434</name>
</gene>
<reference evidence="5" key="1">
    <citation type="submission" date="2016-07" db="EMBL/GenBank/DDBJ databases">
        <title>Multiple horizontal gene transfer events from other fungi enriched the ability of initially mycotrophic Trichoderma (Ascomycota) to feed on dead plant biomass.</title>
        <authorList>
            <consortium name="DOE Joint Genome Institute"/>
            <person name="Atanasova L."/>
            <person name="Chenthamara K."/>
            <person name="Zhang J."/>
            <person name="Grujic M."/>
            <person name="Henrissat B."/>
            <person name="Kuo A."/>
            <person name="Aerts A."/>
            <person name="Salamov A."/>
            <person name="Lipzen A."/>
            <person name="Labutti K."/>
            <person name="Barry K."/>
            <person name="Miao Y."/>
            <person name="Rahimi M.J."/>
            <person name="Shen Q."/>
            <person name="Grigoriev I.V."/>
            <person name="Kubicek C.P."/>
            <person name="Druzhinina I.S."/>
        </authorList>
    </citation>
    <scope>NUCLEOTIDE SEQUENCE [LARGE SCALE GENOMIC DNA]</scope>
    <source>
        <strain evidence="5">TUCIM 6016</strain>
    </source>
</reference>
<dbReference type="EMBL" id="KZ680222">
    <property type="protein sequence ID" value="PTB62679.1"/>
    <property type="molecule type" value="Genomic_DNA"/>
</dbReference>
<comment type="similarity">
    <text evidence="1">Belongs to the short-chain dehydrogenases/reductases (SDR) family.</text>
</comment>
<evidence type="ECO:0000256" key="3">
    <source>
        <dbReference type="ARBA" id="ARBA00023002"/>
    </source>
</evidence>
<keyword evidence="2" id="KW-0521">NADP</keyword>
<dbReference type="InterPro" id="IPR002347">
    <property type="entry name" value="SDR_fam"/>
</dbReference>
<dbReference type="RefSeq" id="XP_024745999.1">
    <property type="nucleotide sequence ID" value="XM_024895727.1"/>
</dbReference>
<protein>
    <submittedName>
        <fullName evidence="4">NAD(P)-binding protein</fullName>
    </submittedName>
</protein>
<dbReference type="GeneID" id="36603845"/>
<evidence type="ECO:0000313" key="4">
    <source>
        <dbReference type="EMBL" id="PTB62679.1"/>
    </source>
</evidence>
<dbReference type="AlphaFoldDB" id="A0A2T4B027"/>
<dbReference type="OrthoDB" id="414540at2759"/>
<evidence type="ECO:0000313" key="5">
    <source>
        <dbReference type="Proteomes" id="UP000241546"/>
    </source>
</evidence>
<dbReference type="Pfam" id="PF13561">
    <property type="entry name" value="adh_short_C2"/>
    <property type="match status" value="1"/>
</dbReference>
<accession>A0A2T4B027</accession>
<sequence length="275" mass="29510">MSPFSSNLANKHVLVTGGSKGIGKSIVELFLTEGANVSFCARSIRGDEFSLFKGAANGARAIGSAVDIGNSDEVKGWVNQAAERFGRIDAVIANDHFFIASPLIGEATPEAWERSFRADIMGLVTLIEASIPYLEERAKASENASIVVISSMAGFEARHRVAGSPYSTFKRAQAVLAKDYARKLGPLGIRINSIAPGSIETPNITLPDGTVQWSQYQIVKRDNYPFYKSLLDAVPLGRTGAPEEVANTVVFLASRLSSYINGTNIIVDGGMSLFF</sequence>
<proteinExistence type="inferred from homology"/>
<dbReference type="Proteomes" id="UP000241546">
    <property type="component" value="Unassembled WGS sequence"/>
</dbReference>
<evidence type="ECO:0000256" key="1">
    <source>
        <dbReference type="ARBA" id="ARBA00006484"/>
    </source>
</evidence>